<dbReference type="KEGG" id="ptm:GSPATT00013487001"/>
<evidence type="ECO:0008006" key="4">
    <source>
        <dbReference type="Google" id="ProtNLM"/>
    </source>
</evidence>
<keyword evidence="1" id="KW-0812">Transmembrane</keyword>
<evidence type="ECO:0000313" key="3">
    <source>
        <dbReference type="Proteomes" id="UP000000600"/>
    </source>
</evidence>
<dbReference type="GeneID" id="5031222"/>
<dbReference type="AlphaFoldDB" id="A0D4S3"/>
<organism evidence="2 3">
    <name type="scientific">Paramecium tetraurelia</name>
    <dbReference type="NCBI Taxonomy" id="5888"/>
    <lineage>
        <taxon>Eukaryota</taxon>
        <taxon>Sar</taxon>
        <taxon>Alveolata</taxon>
        <taxon>Ciliophora</taxon>
        <taxon>Intramacronucleata</taxon>
        <taxon>Oligohymenophorea</taxon>
        <taxon>Peniculida</taxon>
        <taxon>Parameciidae</taxon>
        <taxon>Paramecium</taxon>
    </lineage>
</organism>
<keyword evidence="1" id="KW-0472">Membrane</keyword>
<evidence type="ECO:0000313" key="2">
    <source>
        <dbReference type="EMBL" id="CAK78040.1"/>
    </source>
</evidence>
<keyword evidence="3" id="KW-1185">Reference proteome</keyword>
<dbReference type="OrthoDB" id="309397at2759"/>
<dbReference type="EMBL" id="CT868296">
    <property type="protein sequence ID" value="CAK78040.1"/>
    <property type="molecule type" value="Genomic_DNA"/>
</dbReference>
<feature type="transmembrane region" description="Helical" evidence="1">
    <location>
        <begin position="16"/>
        <end position="39"/>
    </location>
</feature>
<dbReference type="HOGENOM" id="CLU_501060_0_0_1"/>
<feature type="transmembrane region" description="Helical" evidence="1">
    <location>
        <begin position="395"/>
        <end position="417"/>
    </location>
</feature>
<reference evidence="2 3" key="1">
    <citation type="journal article" date="2006" name="Nature">
        <title>Global trends of whole-genome duplications revealed by the ciliate Paramecium tetraurelia.</title>
        <authorList>
            <consortium name="Genoscope"/>
            <person name="Aury J.-M."/>
            <person name="Jaillon O."/>
            <person name="Duret L."/>
            <person name="Noel B."/>
            <person name="Jubin C."/>
            <person name="Porcel B.M."/>
            <person name="Segurens B."/>
            <person name="Daubin V."/>
            <person name="Anthouard V."/>
            <person name="Aiach N."/>
            <person name="Arnaiz O."/>
            <person name="Billaut A."/>
            <person name="Beisson J."/>
            <person name="Blanc I."/>
            <person name="Bouhouche K."/>
            <person name="Camara F."/>
            <person name="Duharcourt S."/>
            <person name="Guigo R."/>
            <person name="Gogendeau D."/>
            <person name="Katinka M."/>
            <person name="Keller A.-M."/>
            <person name="Kissmehl R."/>
            <person name="Klotz C."/>
            <person name="Koll F."/>
            <person name="Le Moue A."/>
            <person name="Lepere C."/>
            <person name="Malinsky S."/>
            <person name="Nowacki M."/>
            <person name="Nowak J.K."/>
            <person name="Plattner H."/>
            <person name="Poulain J."/>
            <person name="Ruiz F."/>
            <person name="Serrano V."/>
            <person name="Zagulski M."/>
            <person name="Dessen P."/>
            <person name="Betermier M."/>
            <person name="Weissenbach J."/>
            <person name="Scarpelli C."/>
            <person name="Schachter V."/>
            <person name="Sperling L."/>
            <person name="Meyer E."/>
            <person name="Cohen J."/>
            <person name="Wincker P."/>
        </authorList>
    </citation>
    <scope>NUCLEOTIDE SEQUENCE [LARGE SCALE GENOMIC DNA]</scope>
    <source>
        <strain evidence="2 3">Stock d4-2</strain>
    </source>
</reference>
<evidence type="ECO:0000256" key="1">
    <source>
        <dbReference type="SAM" id="Phobius"/>
    </source>
</evidence>
<sequence>MIQIFLRCFRNLRMKLQVLIIILPILALTMLLVGLTSYIQSTVIFNLLENQSNHLLMYQEYKALSQVALELQTYIGYKHKFYISRLGHLNQLFSFIQQNGRDSNMNHLKSCLRLEDIQNNFIEFDLPQFCYFACGSNDKVSLPQENQLIKIFNQTTQLINQFTIALDATENSLIAMVDFSDTIYFAAYPHIYLNLQYNPLKRPWYISHMNGLKTHPENNYFFSPIFTNYVKNIYQMSITYSISGTSNSNIGIIMQNIELNDTNIKETPYNIIVSNENGEVVLQGIESIKKMIYIKDDVLFINDTNQTGFNDTDWQQIKKVASGEEIENRCNTYNANAFCLYNKFFQQFVLVNATRIKEGSFYLIIYSNITSQTILNQQLATINQNLQSQLQQSQYVIFFSGISLLFLSILIIHQMFLPLTDLMRTLFFYIKSTGNNINKEIFQLLNTQKKTRKNNIFSDLMQQFLRFEAKLNGSQQNKNKECLYFEQIEYQKQPQSELISPLNLSLNNISNDYLTMCKIKNIFDLLKLKLFNF</sequence>
<dbReference type="RefSeq" id="XP_001445437.1">
    <property type="nucleotide sequence ID" value="XM_001445400.1"/>
</dbReference>
<accession>A0D4S3</accession>
<proteinExistence type="predicted"/>
<dbReference type="InParanoid" id="A0D4S3"/>
<keyword evidence="1" id="KW-1133">Transmembrane helix</keyword>
<protein>
    <recommendedName>
        <fullName evidence="4">Cache domain-containing protein</fullName>
    </recommendedName>
</protein>
<name>A0D4S3_PARTE</name>
<gene>
    <name evidence="2" type="ORF">GSPATT00013487001</name>
</gene>
<dbReference type="OMA" id="NDTDWQQ"/>
<dbReference type="Proteomes" id="UP000000600">
    <property type="component" value="Unassembled WGS sequence"/>
</dbReference>